<dbReference type="PANTHER" id="PTHR22298">
    <property type="entry name" value="ENDO-1,4-BETA-GLUCANASE"/>
    <property type="match status" value="1"/>
</dbReference>
<dbReference type="InterPro" id="IPR036298">
    <property type="entry name" value="Chalcone_isomerase_sf"/>
</dbReference>
<dbReference type="InterPro" id="IPR018221">
    <property type="entry name" value="Glyco_hydro_9_His_AS"/>
</dbReference>
<dbReference type="Pfam" id="PF16035">
    <property type="entry name" value="Chalcone_2"/>
    <property type="match status" value="1"/>
</dbReference>
<comment type="catalytic activity">
    <reaction evidence="1 10">
        <text>Endohydrolysis of (1-&gt;4)-beta-D-glucosidic linkages in cellulose, lichenin and cereal beta-D-glucans.</text>
        <dbReference type="EC" id="3.2.1.4"/>
    </reaction>
</comment>
<dbReference type="SUPFAM" id="SSF48208">
    <property type="entry name" value="Six-hairpin glycosidases"/>
    <property type="match status" value="1"/>
</dbReference>
<name>A0A6A2WIC8_HIBSY</name>
<gene>
    <name evidence="13" type="ORF">F3Y22_tig00116975pilonHSYRG00072</name>
</gene>
<dbReference type="InterPro" id="IPR016089">
    <property type="entry name" value="Chalcone_isomerase_bundle_sf"/>
</dbReference>
<evidence type="ECO:0000256" key="5">
    <source>
        <dbReference type="ARBA" id="ARBA00023001"/>
    </source>
</evidence>
<dbReference type="FunFam" id="1.50.10.10:FF:000020">
    <property type="entry name" value="Endoglucanase"/>
    <property type="match status" value="1"/>
</dbReference>
<keyword evidence="4 9" id="KW-0378">Hydrolase</keyword>
<dbReference type="InterPro" id="IPR001701">
    <property type="entry name" value="Glyco_hydro_9"/>
</dbReference>
<dbReference type="InterPro" id="IPR016087">
    <property type="entry name" value="Chalcone_isomerase"/>
</dbReference>
<comment type="similarity">
    <text evidence="3">Belongs to the chalcone isomerase family.</text>
</comment>
<dbReference type="EC" id="3.2.1.4" evidence="10"/>
<evidence type="ECO:0000313" key="14">
    <source>
        <dbReference type="Proteomes" id="UP000436088"/>
    </source>
</evidence>
<dbReference type="Gene3D" id="3.50.70.10">
    <property type="match status" value="1"/>
</dbReference>
<feature type="domain" description="Glycoside hydrolase family 9" evidence="11">
    <location>
        <begin position="483"/>
        <end position="919"/>
    </location>
</feature>
<evidence type="ECO:0000256" key="9">
    <source>
        <dbReference type="PROSITE-ProRule" id="PRU10059"/>
    </source>
</evidence>
<dbReference type="InterPro" id="IPR016088">
    <property type="entry name" value="Chalcone_isomerase_3-sand"/>
</dbReference>
<evidence type="ECO:0000256" key="2">
    <source>
        <dbReference type="ARBA" id="ARBA00007072"/>
    </source>
</evidence>
<accession>A0A6A2WIC8</accession>
<dbReference type="Gene3D" id="1.50.10.10">
    <property type="match status" value="1"/>
</dbReference>
<keyword evidence="6 9" id="KW-0119">Carbohydrate metabolism</keyword>
<dbReference type="Pfam" id="PF00759">
    <property type="entry name" value="Glyco_hydro_9"/>
    <property type="match status" value="1"/>
</dbReference>
<protein>
    <recommendedName>
        <fullName evidence="10">Endoglucanase</fullName>
        <ecNumber evidence="10">3.2.1.4</ecNumber>
    </recommendedName>
</protein>
<evidence type="ECO:0000313" key="13">
    <source>
        <dbReference type="EMBL" id="KAE8658021.1"/>
    </source>
</evidence>
<dbReference type="GO" id="GO:0008810">
    <property type="term" value="F:cellulase activity"/>
    <property type="evidence" value="ECO:0007669"/>
    <property type="project" value="UniProtKB-EC"/>
</dbReference>
<comment type="similarity">
    <text evidence="2 9 10">Belongs to the glycosyl hydrolase 9 (cellulase E) family.</text>
</comment>
<keyword evidence="14" id="KW-1185">Reference proteome</keyword>
<dbReference type="AlphaFoldDB" id="A0A6A2WIC8"/>
<keyword evidence="7 9" id="KW-0326">Glycosidase</keyword>
<dbReference type="GO" id="GO:0016872">
    <property type="term" value="F:intramolecular lyase activity"/>
    <property type="evidence" value="ECO:0007669"/>
    <property type="project" value="InterPro"/>
</dbReference>
<comment type="caution">
    <text evidence="13">The sequence shown here is derived from an EMBL/GenBank/DDBJ whole genome shotgun (WGS) entry which is preliminary data.</text>
</comment>
<dbReference type="Gene3D" id="1.10.890.20">
    <property type="match status" value="1"/>
</dbReference>
<evidence type="ECO:0000256" key="3">
    <source>
        <dbReference type="ARBA" id="ARBA00007166"/>
    </source>
</evidence>
<organism evidence="13 14">
    <name type="scientific">Hibiscus syriacus</name>
    <name type="common">Rose of Sharon</name>
    <dbReference type="NCBI Taxonomy" id="106335"/>
    <lineage>
        <taxon>Eukaryota</taxon>
        <taxon>Viridiplantae</taxon>
        <taxon>Streptophyta</taxon>
        <taxon>Embryophyta</taxon>
        <taxon>Tracheophyta</taxon>
        <taxon>Spermatophyta</taxon>
        <taxon>Magnoliopsida</taxon>
        <taxon>eudicotyledons</taxon>
        <taxon>Gunneridae</taxon>
        <taxon>Pentapetalae</taxon>
        <taxon>rosids</taxon>
        <taxon>malvids</taxon>
        <taxon>Malvales</taxon>
        <taxon>Malvaceae</taxon>
        <taxon>Malvoideae</taxon>
        <taxon>Hibiscus</taxon>
    </lineage>
</organism>
<evidence type="ECO:0000256" key="6">
    <source>
        <dbReference type="ARBA" id="ARBA00023277"/>
    </source>
</evidence>
<keyword evidence="5 10" id="KW-0136">Cellulose degradation</keyword>
<evidence type="ECO:0000256" key="7">
    <source>
        <dbReference type="ARBA" id="ARBA00023295"/>
    </source>
</evidence>
<evidence type="ECO:0000256" key="10">
    <source>
        <dbReference type="RuleBase" id="RU361166"/>
    </source>
</evidence>
<evidence type="ECO:0000256" key="8">
    <source>
        <dbReference type="ARBA" id="ARBA00023326"/>
    </source>
</evidence>
<dbReference type="InterPro" id="IPR012341">
    <property type="entry name" value="6hp_glycosidase-like_sf"/>
</dbReference>
<dbReference type="EMBL" id="VEPZ02001748">
    <property type="protein sequence ID" value="KAE8658021.1"/>
    <property type="molecule type" value="Genomic_DNA"/>
</dbReference>
<dbReference type="PROSITE" id="PS00592">
    <property type="entry name" value="GH9_2"/>
    <property type="match status" value="1"/>
</dbReference>
<evidence type="ECO:0000259" key="11">
    <source>
        <dbReference type="Pfam" id="PF00759"/>
    </source>
</evidence>
<feature type="active site" evidence="9">
    <location>
        <position position="846"/>
    </location>
</feature>
<dbReference type="Proteomes" id="UP000436088">
    <property type="component" value="Unassembled WGS sequence"/>
</dbReference>
<dbReference type="GO" id="GO:0030245">
    <property type="term" value="P:cellulose catabolic process"/>
    <property type="evidence" value="ECO:0007669"/>
    <property type="project" value="UniProtKB-KW"/>
</dbReference>
<evidence type="ECO:0000256" key="4">
    <source>
        <dbReference type="ARBA" id="ARBA00022801"/>
    </source>
</evidence>
<dbReference type="InterPro" id="IPR008928">
    <property type="entry name" value="6-hairpin_glycosidase_sf"/>
</dbReference>
<proteinExistence type="inferred from homology"/>
<sequence>MSNKWFFFVDLDGGSPYAFPMDTFVSSGLGAHLFSQFSSFVDSSLYHSKQLYGPGSLAFREAFNCMSKFTGGVLFWFSTVSTSKLSRDISSGNQRSLKSGSCKSSSLVKHIASCKNNIAGFCFASDSRGISVAPLVISEISSYAMRNFFGEAEAFQHIPLLSLAAAVIPPLDNLSSKVLAVPLDNTEVQMPECMDRRPCEVGQGCGSLSFLDLNRRRHAVEPRTGIEFPTILDNIFDTWNNSSLAPEVLVGTGSRTMKIIKIKSLKVYAFGFYIHPYSVCQKLGAKYASIPVGKLNKNNDFYQDLLREDIGMTVRLVVNCNGMKVDTVRDAFEKSLRARLVKTNPNTDYRCLSTFASYFTQDIPLPVGTIIDFQRTADGQLVTKIRGNQIGAVHSKDLCRAFLTCTSEISQCPSKQKRILAETLRASLGDVEVACFPSPFSQLLNEQNSYGHKEIEYFRDVILSWLPLLLVYIVAVEGHDFNYREALSKSLIFLEAQRSGKLPPNNRLTWRGDSGGPCGRILDAGDNVKYGLPMAFTVTTLAWSAIAFKSELKSAGELENVHAAIRWGTDYFLKAAAKHDRLYVQVGDPEKDHQCWVRPENMKGPRPVLQINSDNPGTEIAGETSAAMAASSMVFRRTDVPYARRLLNKAKLLFKFADEHKKTFDGECPFYCSFSGFHDELSWAAAWLYTATHSDTYLKYITEETVPAVVDEFNWDLKFAGVQVLLSKSFFEGTHEFHTFKEHADSYICAALPESPYRRIPMTPGGLIHLRDGANLQYVTGASFLFSIYGDLLKKFNQKIDCGGKPFESTHVLAFAKQQMDYILGQNPQGRSYMVGFGKNPPTQAHHRGASVPLSEAKMDVDCGMSFTRWFNKNAPNPNELTGAILGGPDMQDKFSDLRWTSVYTEPCTYVNSLAVGALAKLTRPHNK</sequence>
<feature type="domain" description="Chalcone isomerase" evidence="12">
    <location>
        <begin position="248"/>
        <end position="403"/>
    </location>
</feature>
<keyword evidence="8 9" id="KW-0624">Polysaccharide degradation</keyword>
<evidence type="ECO:0000259" key="12">
    <source>
        <dbReference type="Pfam" id="PF16035"/>
    </source>
</evidence>
<reference evidence="13" key="1">
    <citation type="submission" date="2019-09" db="EMBL/GenBank/DDBJ databases">
        <title>Draft genome information of white flower Hibiscus syriacus.</title>
        <authorList>
            <person name="Kim Y.-M."/>
        </authorList>
    </citation>
    <scope>NUCLEOTIDE SEQUENCE [LARGE SCALE GENOMIC DNA]</scope>
    <source>
        <strain evidence="13">YM2019G1</strain>
    </source>
</reference>
<dbReference type="SUPFAM" id="SSF54626">
    <property type="entry name" value="Chalcone isomerase"/>
    <property type="match status" value="1"/>
</dbReference>
<evidence type="ECO:0000256" key="1">
    <source>
        <dbReference type="ARBA" id="ARBA00000966"/>
    </source>
</evidence>